<feature type="region of interest" description="Disordered" evidence="7">
    <location>
        <begin position="178"/>
        <end position="200"/>
    </location>
</feature>
<feature type="transmembrane region" description="Helical" evidence="8">
    <location>
        <begin position="218"/>
        <end position="240"/>
    </location>
</feature>
<keyword evidence="4 8" id="KW-0812">Transmembrane</keyword>
<comment type="caution">
    <text evidence="9">The sequence shown here is derived from an EMBL/GenBank/DDBJ whole genome shotgun (WGS) entry which is preliminary data.</text>
</comment>
<evidence type="ECO:0000256" key="5">
    <source>
        <dbReference type="ARBA" id="ARBA00022989"/>
    </source>
</evidence>
<keyword evidence="5 8" id="KW-1133">Transmembrane helix</keyword>
<dbReference type="PANTHER" id="PTHR43141:SF4">
    <property type="entry name" value="CYTOCHROME BD2 SUBUNIT II"/>
    <property type="match status" value="1"/>
</dbReference>
<proteinExistence type="inferred from homology"/>
<name>A0ABU2H6S6_9ACTN</name>
<organism evidence="9 10">
    <name type="scientific">Lipingzhangella rawalii</name>
    <dbReference type="NCBI Taxonomy" id="2055835"/>
    <lineage>
        <taxon>Bacteria</taxon>
        <taxon>Bacillati</taxon>
        <taxon>Actinomycetota</taxon>
        <taxon>Actinomycetes</taxon>
        <taxon>Streptosporangiales</taxon>
        <taxon>Nocardiopsidaceae</taxon>
        <taxon>Lipingzhangella</taxon>
    </lineage>
</organism>
<evidence type="ECO:0000256" key="7">
    <source>
        <dbReference type="SAM" id="MobiDB-lite"/>
    </source>
</evidence>
<comment type="similarity">
    <text evidence="2">Belongs to the cytochrome ubiquinol oxidase subunit 2 family.</text>
</comment>
<dbReference type="PANTHER" id="PTHR43141">
    <property type="entry name" value="CYTOCHROME BD2 SUBUNIT II"/>
    <property type="match status" value="1"/>
</dbReference>
<keyword evidence="6 8" id="KW-0472">Membrane</keyword>
<feature type="transmembrane region" description="Helical" evidence="8">
    <location>
        <begin position="144"/>
        <end position="162"/>
    </location>
</feature>
<dbReference type="Pfam" id="PF02322">
    <property type="entry name" value="Cyt_bd_oxida_II"/>
    <property type="match status" value="1"/>
</dbReference>
<dbReference type="EC" id="1.10.3.-" evidence="9"/>
<evidence type="ECO:0000313" key="10">
    <source>
        <dbReference type="Proteomes" id="UP001250214"/>
    </source>
</evidence>
<feature type="compositionally biased region" description="Polar residues" evidence="7">
    <location>
        <begin position="351"/>
        <end position="366"/>
    </location>
</feature>
<comment type="subcellular location">
    <subcellularLocation>
        <location evidence="1">Cell membrane</location>
        <topology evidence="1">Multi-pass membrane protein</topology>
    </subcellularLocation>
</comment>
<feature type="transmembrane region" description="Helical" evidence="8">
    <location>
        <begin position="6"/>
        <end position="33"/>
    </location>
</feature>
<dbReference type="EMBL" id="JAVLVT010000003">
    <property type="protein sequence ID" value="MDS1270555.1"/>
    <property type="molecule type" value="Genomic_DNA"/>
</dbReference>
<reference evidence="10" key="1">
    <citation type="submission" date="2023-07" db="EMBL/GenBank/DDBJ databases">
        <title>Novel species in the genus Lipingzhangella isolated from Sambhar Salt Lake.</title>
        <authorList>
            <person name="Jiya N."/>
            <person name="Kajale S."/>
            <person name="Sharma A."/>
        </authorList>
    </citation>
    <scope>NUCLEOTIDE SEQUENCE [LARGE SCALE GENOMIC DNA]</scope>
    <source>
        <strain evidence="10">LS1_29</strain>
    </source>
</reference>
<feature type="transmembrane region" description="Helical" evidence="8">
    <location>
        <begin position="84"/>
        <end position="104"/>
    </location>
</feature>
<sequence>MAAMEHLAVLLLTVLALGYFILAGCDIGVGMLLPHTCSHPEERRRCVRAMAPLFLGTEVWLVATIGVVAGVFPELKSDLLSWSWPVLLALLGGWVLRDSGLWLWARLPNASWRRFWEHAITAGSWILAGAWGLFLGGVLSHGTAVSLLAVGYAVVLIVLFALRGAAYGTERLIIPAGDPPESRDVAGDPTPGSPAVDAAPPTDTGAIAADISGQSTRWLARAALVAALATTTGAIGGAAVGTGHLAAPDRPILTLGLVAVLVVLLLPATTRMGPWWSHHVSGITLGLGAAIPFAAVHLPGLSPEPATLSLVWINVAPAVPLMILGQVWLYRLLHRDTQRGRTTPAAGVPSSGRNGHASSVSTGFFG</sequence>
<dbReference type="RefSeq" id="WP_310912057.1">
    <property type="nucleotide sequence ID" value="NZ_JAVLVT010000003.1"/>
</dbReference>
<evidence type="ECO:0000256" key="1">
    <source>
        <dbReference type="ARBA" id="ARBA00004651"/>
    </source>
</evidence>
<evidence type="ECO:0000256" key="2">
    <source>
        <dbReference type="ARBA" id="ARBA00007543"/>
    </source>
</evidence>
<feature type="transmembrane region" description="Helical" evidence="8">
    <location>
        <begin position="116"/>
        <end position="138"/>
    </location>
</feature>
<evidence type="ECO:0000256" key="6">
    <source>
        <dbReference type="ARBA" id="ARBA00023136"/>
    </source>
</evidence>
<evidence type="ECO:0000256" key="4">
    <source>
        <dbReference type="ARBA" id="ARBA00022692"/>
    </source>
</evidence>
<evidence type="ECO:0000256" key="3">
    <source>
        <dbReference type="ARBA" id="ARBA00022475"/>
    </source>
</evidence>
<keyword evidence="3" id="KW-1003">Cell membrane</keyword>
<evidence type="ECO:0000256" key="8">
    <source>
        <dbReference type="SAM" id="Phobius"/>
    </source>
</evidence>
<feature type="transmembrane region" description="Helical" evidence="8">
    <location>
        <begin position="53"/>
        <end position="72"/>
    </location>
</feature>
<keyword evidence="10" id="KW-1185">Reference proteome</keyword>
<feature type="transmembrane region" description="Helical" evidence="8">
    <location>
        <begin position="280"/>
        <end position="298"/>
    </location>
</feature>
<feature type="transmembrane region" description="Helical" evidence="8">
    <location>
        <begin position="252"/>
        <end position="268"/>
    </location>
</feature>
<feature type="region of interest" description="Disordered" evidence="7">
    <location>
        <begin position="341"/>
        <end position="366"/>
    </location>
</feature>
<keyword evidence="9" id="KW-0560">Oxidoreductase</keyword>
<gene>
    <name evidence="9" type="ORF">RIF23_09625</name>
</gene>
<dbReference type="Proteomes" id="UP001250214">
    <property type="component" value="Unassembled WGS sequence"/>
</dbReference>
<accession>A0ABU2H6S6</accession>
<evidence type="ECO:0000313" key="9">
    <source>
        <dbReference type="EMBL" id="MDS1270555.1"/>
    </source>
</evidence>
<protein>
    <submittedName>
        <fullName evidence="9">Cytochrome d ubiquinol oxidase subunit II</fullName>
        <ecNumber evidence="9">1.10.3.-</ecNumber>
    </submittedName>
</protein>
<dbReference type="GO" id="GO:0016491">
    <property type="term" value="F:oxidoreductase activity"/>
    <property type="evidence" value="ECO:0007669"/>
    <property type="project" value="UniProtKB-KW"/>
</dbReference>
<feature type="transmembrane region" description="Helical" evidence="8">
    <location>
        <begin position="310"/>
        <end position="333"/>
    </location>
</feature>
<dbReference type="InterPro" id="IPR003317">
    <property type="entry name" value="Cyt-d_oxidase_su2"/>
</dbReference>